<evidence type="ECO:0000256" key="6">
    <source>
        <dbReference type="SAM" id="MobiDB-lite"/>
    </source>
</evidence>
<dbReference type="PRINTS" id="PR00625">
    <property type="entry name" value="JDOMAIN"/>
</dbReference>
<evidence type="ECO:0000256" key="4">
    <source>
        <dbReference type="ARBA" id="ARBA00022833"/>
    </source>
</evidence>
<dbReference type="EMBL" id="LLZZ01000146">
    <property type="protein sequence ID" value="KTA99274.1"/>
    <property type="molecule type" value="Genomic_DNA"/>
</dbReference>
<dbReference type="GO" id="GO:0051082">
    <property type="term" value="F:unfolded protein binding"/>
    <property type="evidence" value="ECO:0007669"/>
    <property type="project" value="InterPro"/>
</dbReference>
<proteinExistence type="predicted"/>
<dbReference type="InterPro" id="IPR001623">
    <property type="entry name" value="DnaJ_domain"/>
</dbReference>
<sequence>MDYYGLLGVGQDASQDEIKRAYRKLALRHHPDKARGNEGGEDSSDDLPDVDFKEVTAAYQVLSDASLRAEYDQKLAFEAQPYGDDDFMNFFSGFNGGSHPGHRSGFDSGRGARRYKSDDIEIDLKVKTSELYRGKKVNFNLKRKKKCQRCDGTGWKSHASIVKKKTAKFFWNVCEGCEGQGVKQRLRQLAPGFVTTELIECRQCGGKGKLRNLPKSEKNKCPDCITSGTVGMVEENKVVTINIKKGTLDGDKIVLKGEADEDLESTEVGDLVIKIQEVKEPQYDIVRNGYDLIIKKQIDLADAICGFDEKPLMETYDGRVLKWSSKRGKVIRPNDIVRIQNEGWPRRDDANDNNTLLKNGDLYVIVDIVFPPDNWTMEVNDYRAVRNIIPSTINKRESSTSGESILNVENINVSEIVKEIPNCDELPKFQDTYDNTNDKGESPFWTPNCSQQ</sequence>
<keyword evidence="4 5" id="KW-0862">Zinc</keyword>
<dbReference type="SUPFAM" id="SSF46565">
    <property type="entry name" value="Chaperone J-domain"/>
    <property type="match status" value="1"/>
</dbReference>
<feature type="zinc finger region" description="CR-type" evidence="5">
    <location>
        <begin position="134"/>
        <end position="233"/>
    </location>
</feature>
<dbReference type="VEuPathDB" id="FungiDB:B1J91_L12276g"/>
<dbReference type="InterPro" id="IPR036410">
    <property type="entry name" value="HSP_DnaJ_Cys-rich_dom_sf"/>
</dbReference>
<dbReference type="SMART" id="SM00271">
    <property type="entry name" value="DnaJ"/>
    <property type="match status" value="1"/>
</dbReference>
<evidence type="ECO:0000256" key="2">
    <source>
        <dbReference type="ARBA" id="ARBA00022737"/>
    </source>
</evidence>
<dbReference type="InterPro" id="IPR001305">
    <property type="entry name" value="HSP_DnaJ_Cys-rich_dom"/>
</dbReference>
<evidence type="ECO:0000259" key="7">
    <source>
        <dbReference type="PROSITE" id="PS50076"/>
    </source>
</evidence>
<dbReference type="InterPro" id="IPR044713">
    <property type="entry name" value="DNJA1/2-like"/>
</dbReference>
<evidence type="ECO:0000256" key="1">
    <source>
        <dbReference type="ARBA" id="ARBA00022723"/>
    </source>
</evidence>
<dbReference type="CDD" id="cd10719">
    <property type="entry name" value="DnaJ_zf"/>
    <property type="match status" value="1"/>
</dbReference>
<dbReference type="PROSITE" id="PS00636">
    <property type="entry name" value="DNAJ_1"/>
    <property type="match status" value="1"/>
</dbReference>
<comment type="caution">
    <text evidence="9">The sequence shown here is derived from an EMBL/GenBank/DDBJ whole genome shotgun (WGS) entry which is preliminary data.</text>
</comment>
<evidence type="ECO:0000259" key="8">
    <source>
        <dbReference type="PROSITE" id="PS51188"/>
    </source>
</evidence>
<feature type="region of interest" description="Disordered" evidence="6">
    <location>
        <begin position="427"/>
        <end position="452"/>
    </location>
</feature>
<dbReference type="Pfam" id="PF00226">
    <property type="entry name" value="DnaJ"/>
    <property type="match status" value="1"/>
</dbReference>
<dbReference type="VEuPathDB" id="FungiDB:GWK60_L16247"/>
<keyword evidence="2" id="KW-0677">Repeat</keyword>
<dbReference type="VEuPathDB" id="FungiDB:GVI51_L12221"/>
<evidence type="ECO:0000313" key="9">
    <source>
        <dbReference type="EMBL" id="KTA99274.1"/>
    </source>
</evidence>
<evidence type="ECO:0000313" key="11">
    <source>
        <dbReference type="Proteomes" id="UP000054886"/>
    </source>
</evidence>
<feature type="region of interest" description="Disordered" evidence="6">
    <location>
        <begin position="29"/>
        <end position="48"/>
    </location>
</feature>
<protein>
    <submittedName>
        <fullName evidence="9">DnaJ protein-like protein XDJ1</fullName>
    </submittedName>
</protein>
<dbReference type="Proteomes" id="UP000054886">
    <property type="component" value="Unassembled WGS sequence"/>
</dbReference>
<evidence type="ECO:0000256" key="5">
    <source>
        <dbReference type="PROSITE-ProRule" id="PRU00546"/>
    </source>
</evidence>
<keyword evidence="1 5" id="KW-0479">Metal-binding</keyword>
<dbReference type="SUPFAM" id="SSF57938">
    <property type="entry name" value="DnaJ/Hsp40 cysteine-rich domain"/>
    <property type="match status" value="1"/>
</dbReference>
<evidence type="ECO:0000313" key="10">
    <source>
        <dbReference type="EMBL" id="KTB02939.1"/>
    </source>
</evidence>
<accession>A0A0W0CS21</accession>
<organism evidence="9 11">
    <name type="scientific">Candida glabrata</name>
    <name type="common">Yeast</name>
    <name type="synonym">Torulopsis glabrata</name>
    <dbReference type="NCBI Taxonomy" id="5478"/>
    <lineage>
        <taxon>Eukaryota</taxon>
        <taxon>Fungi</taxon>
        <taxon>Dikarya</taxon>
        <taxon>Ascomycota</taxon>
        <taxon>Saccharomycotina</taxon>
        <taxon>Saccharomycetes</taxon>
        <taxon>Saccharomycetales</taxon>
        <taxon>Saccharomycetaceae</taxon>
        <taxon>Nakaseomyces</taxon>
    </lineage>
</organism>
<dbReference type="InterPro" id="IPR018253">
    <property type="entry name" value="DnaJ_domain_CS"/>
</dbReference>
<dbReference type="InterPro" id="IPR008971">
    <property type="entry name" value="HSP40/DnaJ_pept-bd"/>
</dbReference>
<dbReference type="Gene3D" id="2.10.230.10">
    <property type="entry name" value="Heat shock protein DnaJ, cysteine-rich domain"/>
    <property type="match status" value="1"/>
</dbReference>
<feature type="domain" description="CR-type" evidence="8">
    <location>
        <begin position="134"/>
        <end position="233"/>
    </location>
</feature>
<dbReference type="GO" id="GO:0008270">
    <property type="term" value="F:zinc ion binding"/>
    <property type="evidence" value="ECO:0007669"/>
    <property type="project" value="UniProtKB-KW"/>
</dbReference>
<reference evidence="9 11" key="1">
    <citation type="submission" date="2015-10" db="EMBL/GenBank/DDBJ databases">
        <title>Draft genomes sequences of Candida glabrata isolates 1A, 1B, 2A, 2B, 3A and 3B.</title>
        <authorList>
            <person name="Haavelsrud O.E."/>
            <person name="Gaustad P."/>
        </authorList>
    </citation>
    <scope>NUCLEOTIDE SEQUENCE [LARGE SCALE GENOMIC DNA]</scope>
    <source>
        <strain evidence="9">910700640</strain>
    </source>
</reference>
<dbReference type="AlphaFoldDB" id="A0A0W0CS21"/>
<dbReference type="InterPro" id="IPR036869">
    <property type="entry name" value="J_dom_sf"/>
</dbReference>
<dbReference type="GO" id="GO:0006457">
    <property type="term" value="P:protein folding"/>
    <property type="evidence" value="ECO:0007669"/>
    <property type="project" value="InterPro"/>
</dbReference>
<dbReference type="CDD" id="cd10747">
    <property type="entry name" value="DnaJ_C"/>
    <property type="match status" value="1"/>
</dbReference>
<dbReference type="PROSITE" id="PS50076">
    <property type="entry name" value="DNAJ_2"/>
    <property type="match status" value="1"/>
</dbReference>
<dbReference type="EMBL" id="LLZZ01000122">
    <property type="protein sequence ID" value="KTB02939.1"/>
    <property type="molecule type" value="Genomic_DNA"/>
</dbReference>
<dbReference type="SUPFAM" id="SSF49493">
    <property type="entry name" value="HSP40/DnaJ peptide-binding domain"/>
    <property type="match status" value="2"/>
</dbReference>
<gene>
    <name evidence="10" type="ORF">AO440_004824</name>
    <name evidence="9" type="ORF">AO440_005066</name>
</gene>
<dbReference type="VEuPathDB" id="FungiDB:CAGL0L12276g"/>
<dbReference type="CDD" id="cd06257">
    <property type="entry name" value="DnaJ"/>
    <property type="match status" value="1"/>
</dbReference>
<dbReference type="Gene3D" id="2.60.260.20">
    <property type="entry name" value="Urease metallochaperone UreE, N-terminal domain"/>
    <property type="match status" value="2"/>
</dbReference>
<keyword evidence="3 5" id="KW-0863">Zinc-finger</keyword>
<dbReference type="Gene3D" id="1.10.287.110">
    <property type="entry name" value="DnaJ domain"/>
    <property type="match status" value="1"/>
</dbReference>
<feature type="compositionally biased region" description="Acidic residues" evidence="6">
    <location>
        <begin position="39"/>
        <end position="48"/>
    </location>
</feature>
<dbReference type="InterPro" id="IPR002939">
    <property type="entry name" value="DnaJ_C"/>
</dbReference>
<name>A0A0W0CS21_CANGB</name>
<dbReference type="PANTHER" id="PTHR43888">
    <property type="entry name" value="DNAJ-LIKE-2, ISOFORM A-RELATED"/>
    <property type="match status" value="1"/>
</dbReference>
<dbReference type="Pfam" id="PF01556">
    <property type="entry name" value="DnaJ_C"/>
    <property type="match status" value="1"/>
</dbReference>
<dbReference type="Pfam" id="PF00684">
    <property type="entry name" value="DnaJ_CXXCXGXG"/>
    <property type="match status" value="1"/>
</dbReference>
<dbReference type="GO" id="GO:0030544">
    <property type="term" value="F:Hsp70 protein binding"/>
    <property type="evidence" value="ECO:0007669"/>
    <property type="project" value="InterPro"/>
</dbReference>
<evidence type="ECO:0000256" key="3">
    <source>
        <dbReference type="ARBA" id="ARBA00022771"/>
    </source>
</evidence>
<dbReference type="PROSITE" id="PS51188">
    <property type="entry name" value="ZF_CR"/>
    <property type="match status" value="1"/>
</dbReference>
<feature type="domain" description="J" evidence="7">
    <location>
        <begin position="2"/>
        <end position="75"/>
    </location>
</feature>